<keyword evidence="2" id="KW-1185">Reference proteome</keyword>
<protein>
    <submittedName>
        <fullName evidence="1">Iron-regulated protein FrpC</fullName>
    </submittedName>
</protein>
<accession>A0ABV9I3F5</accession>
<comment type="caution">
    <text evidence="1">The sequence shown here is derived from an EMBL/GenBank/DDBJ whole genome shotgun (WGS) entry which is preliminary data.</text>
</comment>
<organism evidence="1 2">
    <name type="scientific">Dokdonia ponticola</name>
    <dbReference type="NCBI Taxonomy" id="2041041"/>
    <lineage>
        <taxon>Bacteria</taxon>
        <taxon>Pseudomonadati</taxon>
        <taxon>Bacteroidota</taxon>
        <taxon>Flavobacteriia</taxon>
        <taxon>Flavobacteriales</taxon>
        <taxon>Flavobacteriaceae</taxon>
        <taxon>Dokdonia</taxon>
    </lineage>
</organism>
<reference evidence="2" key="1">
    <citation type="journal article" date="2019" name="Int. J. Syst. Evol. Microbiol.">
        <title>The Global Catalogue of Microorganisms (GCM) 10K type strain sequencing project: providing services to taxonomists for standard genome sequencing and annotation.</title>
        <authorList>
            <consortium name="The Broad Institute Genomics Platform"/>
            <consortium name="The Broad Institute Genome Sequencing Center for Infectious Disease"/>
            <person name="Wu L."/>
            <person name="Ma J."/>
        </authorList>
    </citation>
    <scope>NUCLEOTIDE SEQUENCE [LARGE SCALE GENOMIC DNA]</scope>
    <source>
        <strain evidence="2">YJ-61-S</strain>
    </source>
</reference>
<dbReference type="Proteomes" id="UP001596043">
    <property type="component" value="Unassembled WGS sequence"/>
</dbReference>
<feature type="non-terminal residue" evidence="1">
    <location>
        <position position="325"/>
    </location>
</feature>
<dbReference type="EMBL" id="JBHSFV010000049">
    <property type="protein sequence ID" value="MFC4636698.1"/>
    <property type="molecule type" value="Genomic_DNA"/>
</dbReference>
<name>A0ABV9I3F5_9FLAO</name>
<evidence type="ECO:0000313" key="1">
    <source>
        <dbReference type="EMBL" id="MFC4636698.1"/>
    </source>
</evidence>
<feature type="non-terminal residue" evidence="1">
    <location>
        <position position="1"/>
    </location>
</feature>
<evidence type="ECO:0000313" key="2">
    <source>
        <dbReference type="Proteomes" id="UP001596043"/>
    </source>
</evidence>
<gene>
    <name evidence="1" type="ORF">ACFO3O_22565</name>
</gene>
<sequence>VAQDTPFDYTFCEEFDGDDTTGEVNLATLADDAGFLVAPQNTADFTITYHNTATEAENEAFPIDQSVLLVVTDGDEIFFRIESASQCVSIGSVIFTVESRPLANPAEDITQCADDPGINGIPLQEVATFDLTQQNDVITGGEPTTSVVYYTSLVDAQNMENPIVDPTAFVNTSDPQTIYARAINTSSMCESTDVIEFMIFVEPLPYTDLSNEGGEICVDEITGEALDPFILDGTVEDAIPGVSYAYTWTRDGTLVSLDPTVTVDQQGEYQLTVTATYDNGMDVITSCDYVAEASYVAVSAPVFEAVVLESSFNPGGVYTVEVQNI</sequence>
<proteinExistence type="predicted"/>